<organism evidence="1 2">
    <name type="scientific">Stephania yunnanensis</name>
    <dbReference type="NCBI Taxonomy" id="152371"/>
    <lineage>
        <taxon>Eukaryota</taxon>
        <taxon>Viridiplantae</taxon>
        <taxon>Streptophyta</taxon>
        <taxon>Embryophyta</taxon>
        <taxon>Tracheophyta</taxon>
        <taxon>Spermatophyta</taxon>
        <taxon>Magnoliopsida</taxon>
        <taxon>Ranunculales</taxon>
        <taxon>Menispermaceae</taxon>
        <taxon>Menispermoideae</taxon>
        <taxon>Cissampelideae</taxon>
        <taxon>Stephania</taxon>
    </lineage>
</organism>
<dbReference type="Proteomes" id="UP001420932">
    <property type="component" value="Unassembled WGS sequence"/>
</dbReference>
<evidence type="ECO:0000313" key="2">
    <source>
        <dbReference type="Proteomes" id="UP001420932"/>
    </source>
</evidence>
<sequence length="71" mass="8230">MHVLVPRLGLCTHMSHFDVFLVWHVLTDVEVDISYIIINHMVRASVELKASLPYRHHLRKLFQLVGLVDLG</sequence>
<keyword evidence="2" id="KW-1185">Reference proteome</keyword>
<name>A0AAP0E6S7_9MAGN</name>
<reference evidence="1 2" key="1">
    <citation type="submission" date="2024-01" db="EMBL/GenBank/DDBJ databases">
        <title>Genome assemblies of Stephania.</title>
        <authorList>
            <person name="Yang L."/>
        </authorList>
    </citation>
    <scope>NUCLEOTIDE SEQUENCE [LARGE SCALE GENOMIC DNA]</scope>
    <source>
        <strain evidence="1">YNDBR</strain>
        <tissue evidence="1">Leaf</tissue>
    </source>
</reference>
<evidence type="ECO:0000313" key="1">
    <source>
        <dbReference type="EMBL" id="KAK9087666.1"/>
    </source>
</evidence>
<dbReference type="AlphaFoldDB" id="A0AAP0E6S7"/>
<protein>
    <submittedName>
        <fullName evidence="1">Uncharacterized protein</fullName>
    </submittedName>
</protein>
<gene>
    <name evidence="1" type="ORF">Syun_030060</name>
</gene>
<proteinExistence type="predicted"/>
<dbReference type="EMBL" id="JBBNAF010000013">
    <property type="protein sequence ID" value="KAK9087666.1"/>
    <property type="molecule type" value="Genomic_DNA"/>
</dbReference>
<accession>A0AAP0E6S7</accession>
<comment type="caution">
    <text evidence="1">The sequence shown here is derived from an EMBL/GenBank/DDBJ whole genome shotgun (WGS) entry which is preliminary data.</text>
</comment>